<keyword evidence="2" id="KW-1185">Reference proteome</keyword>
<evidence type="ECO:0000313" key="2">
    <source>
        <dbReference type="Proteomes" id="UP001633002"/>
    </source>
</evidence>
<comment type="caution">
    <text evidence="1">The sequence shown here is derived from an EMBL/GenBank/DDBJ whole genome shotgun (WGS) entry which is preliminary data.</text>
</comment>
<evidence type="ECO:0000313" key="1">
    <source>
        <dbReference type="EMBL" id="KAL3696679.1"/>
    </source>
</evidence>
<dbReference type="EMBL" id="JBJQOH010000002">
    <property type="protein sequence ID" value="KAL3696679.1"/>
    <property type="molecule type" value="Genomic_DNA"/>
</dbReference>
<dbReference type="AlphaFoldDB" id="A0ABD3I503"/>
<organism evidence="1 2">
    <name type="scientific">Riccia sorocarpa</name>
    <dbReference type="NCBI Taxonomy" id="122646"/>
    <lineage>
        <taxon>Eukaryota</taxon>
        <taxon>Viridiplantae</taxon>
        <taxon>Streptophyta</taxon>
        <taxon>Embryophyta</taxon>
        <taxon>Marchantiophyta</taxon>
        <taxon>Marchantiopsida</taxon>
        <taxon>Marchantiidae</taxon>
        <taxon>Marchantiales</taxon>
        <taxon>Ricciaceae</taxon>
        <taxon>Riccia</taxon>
    </lineage>
</organism>
<reference evidence="1 2" key="1">
    <citation type="submission" date="2024-09" db="EMBL/GenBank/DDBJ databases">
        <title>Chromosome-scale assembly of Riccia sorocarpa.</title>
        <authorList>
            <person name="Paukszto L."/>
        </authorList>
    </citation>
    <scope>NUCLEOTIDE SEQUENCE [LARGE SCALE GENOMIC DNA]</scope>
    <source>
        <strain evidence="1">LP-2024</strain>
        <tissue evidence="1">Aerial parts of the thallus</tissue>
    </source>
</reference>
<sequence length="228" mass="24723">MWFVNLWPSGAGLLPASLFQSRPRRYDVAKGSKSSMSSSSSSFVTSWVRCVPWFPGCMLLPPIDVMFIYCGNVFLAAGPITPCLDPGGVHAPFFSPWDPGSSEVCSEVMFRSIGLPLSSSSVVVSSLGSSSAMFAKIAKAFPVCVPLVVRGRFDAGFRANYLMLLKPDPSRPSLEFVVVLQGSQCRVLNRSVAKGGRGIAWLFGRVDNWLLQQSLFGAGRSSCRLNIR</sequence>
<name>A0ABD3I503_9MARC</name>
<evidence type="ECO:0008006" key="3">
    <source>
        <dbReference type="Google" id="ProtNLM"/>
    </source>
</evidence>
<protein>
    <recommendedName>
        <fullName evidence="3">Secreted protein</fullName>
    </recommendedName>
</protein>
<dbReference type="Proteomes" id="UP001633002">
    <property type="component" value="Unassembled WGS sequence"/>
</dbReference>
<accession>A0ABD3I503</accession>
<gene>
    <name evidence="1" type="ORF">R1sor_010755</name>
</gene>
<proteinExistence type="predicted"/>